<dbReference type="PANTHER" id="PTHR43673">
    <property type="entry name" value="NAD(P)H NITROREDUCTASE YDGI-RELATED"/>
    <property type="match status" value="1"/>
</dbReference>
<dbReference type="PANTHER" id="PTHR43673:SF10">
    <property type="entry name" value="NADH DEHYDROGENASE_NAD(P)H NITROREDUCTASE XCC3605-RELATED"/>
    <property type="match status" value="1"/>
</dbReference>
<organism evidence="4 5">
    <name type="scientific">Fusibacter paucivorans</name>
    <dbReference type="NCBI Taxonomy" id="76009"/>
    <lineage>
        <taxon>Bacteria</taxon>
        <taxon>Bacillati</taxon>
        <taxon>Bacillota</taxon>
        <taxon>Clostridia</taxon>
        <taxon>Eubacteriales</taxon>
        <taxon>Eubacteriales Family XII. Incertae Sedis</taxon>
        <taxon>Fusibacter</taxon>
    </lineage>
</organism>
<dbReference type="Proteomes" id="UP000746471">
    <property type="component" value="Unassembled WGS sequence"/>
</dbReference>
<dbReference type="SUPFAM" id="SSF55469">
    <property type="entry name" value="FMN-dependent nitroreductase-like"/>
    <property type="match status" value="2"/>
</dbReference>
<evidence type="ECO:0000256" key="2">
    <source>
        <dbReference type="ARBA" id="ARBA00023002"/>
    </source>
</evidence>
<proteinExistence type="inferred from homology"/>
<evidence type="ECO:0000256" key="1">
    <source>
        <dbReference type="ARBA" id="ARBA00007118"/>
    </source>
</evidence>
<comment type="caution">
    <text evidence="4">The sequence shown here is derived from an EMBL/GenBank/DDBJ whole genome shotgun (WGS) entry which is preliminary data.</text>
</comment>
<feature type="domain" description="Putative nitroreductase TM1586" evidence="3">
    <location>
        <begin position="2"/>
        <end position="236"/>
    </location>
</feature>
<name>A0ABS5PMT0_9FIRM</name>
<evidence type="ECO:0000313" key="5">
    <source>
        <dbReference type="Proteomes" id="UP000746471"/>
    </source>
</evidence>
<dbReference type="EMBL" id="JAHBCL010000010">
    <property type="protein sequence ID" value="MBS7526460.1"/>
    <property type="molecule type" value="Genomic_DNA"/>
</dbReference>
<dbReference type="InterPro" id="IPR000415">
    <property type="entry name" value="Nitroreductase-like"/>
</dbReference>
<gene>
    <name evidence="4" type="ORF">KHM83_07200</name>
</gene>
<keyword evidence="5" id="KW-1185">Reference proteome</keyword>
<dbReference type="Gene3D" id="3.40.109.10">
    <property type="entry name" value="NADH Oxidase"/>
    <property type="match status" value="1"/>
</dbReference>
<dbReference type="RefSeq" id="WP_213236318.1">
    <property type="nucleotide sequence ID" value="NZ_JAHBCL010000010.1"/>
</dbReference>
<accession>A0ABS5PMT0</accession>
<evidence type="ECO:0000259" key="3">
    <source>
        <dbReference type="Pfam" id="PF14512"/>
    </source>
</evidence>
<dbReference type="InterPro" id="IPR029478">
    <property type="entry name" value="TM1586_NiRdase"/>
</dbReference>
<evidence type="ECO:0000313" key="4">
    <source>
        <dbReference type="EMBL" id="MBS7526460.1"/>
    </source>
</evidence>
<dbReference type="Pfam" id="PF14512">
    <property type="entry name" value="TM1586_NiRdase"/>
    <property type="match status" value="1"/>
</dbReference>
<comment type="similarity">
    <text evidence="1">Belongs to the nitroreductase family.</text>
</comment>
<sequence length="273" mass="31499">MDRIRQRTSVRAYELSPFNVETLKPLLRQCRRGVFGNILEPEIVDTETARDIGITRFSSFGAITGSPAYLFARVPNERSILIDYGYSLEHMVLNLTAEGLGTCWIGNIPNKGRIERHLGLEDDDNIPALISVGYRADEASWHQKIRAKHGRERKRIDQLFFANFIGSPLKGYHINRYEPIFEAVQRAPSTMNRQPWRIVIDDTVFRFYMQSDYLTEQGLNLKYIDMGIVMCHFGIAVEAMGFKGQWINEVIKPFEKYEYITSFVIEGFSNKLS</sequence>
<dbReference type="Gene3D" id="3.40.109.30">
    <property type="entry name" value="putative nitroreductase (tm1586), domain 2"/>
    <property type="match status" value="1"/>
</dbReference>
<reference evidence="4 5" key="1">
    <citation type="submission" date="2021-05" db="EMBL/GenBank/DDBJ databases">
        <title>Fusibacter ferrireducens sp. nov., an anaerobic, sulfur- and Fe-reducing bacterium isolated from the mangrove sediment.</title>
        <authorList>
            <person name="Qiu D."/>
        </authorList>
    </citation>
    <scope>NUCLEOTIDE SEQUENCE [LARGE SCALE GENOMIC DNA]</scope>
    <source>
        <strain evidence="4 5">DSM 12116</strain>
    </source>
</reference>
<protein>
    <submittedName>
        <fullName evidence="4">Nitroreductase family protein</fullName>
    </submittedName>
</protein>
<keyword evidence="2" id="KW-0560">Oxidoreductase</keyword>